<dbReference type="SUPFAM" id="SSF53335">
    <property type="entry name" value="S-adenosyl-L-methionine-dependent methyltransferases"/>
    <property type="match status" value="1"/>
</dbReference>
<dbReference type="Gene3D" id="3.40.50.150">
    <property type="entry name" value="Vaccinia Virus protein VP39"/>
    <property type="match status" value="1"/>
</dbReference>
<evidence type="ECO:0000313" key="2">
    <source>
        <dbReference type="Proteomes" id="UP000824249"/>
    </source>
</evidence>
<comment type="caution">
    <text evidence="1">The sequence shown here is derived from an EMBL/GenBank/DDBJ whole genome shotgun (WGS) entry which is preliminary data.</text>
</comment>
<reference evidence="1" key="2">
    <citation type="submission" date="2021-04" db="EMBL/GenBank/DDBJ databases">
        <authorList>
            <person name="Gilroy R."/>
        </authorList>
    </citation>
    <scope>NUCLEOTIDE SEQUENCE</scope>
    <source>
        <strain evidence="1">26628</strain>
    </source>
</reference>
<evidence type="ECO:0000313" key="1">
    <source>
        <dbReference type="EMBL" id="HIX46312.1"/>
    </source>
</evidence>
<proteinExistence type="predicted"/>
<dbReference type="Pfam" id="PF12847">
    <property type="entry name" value="Methyltransf_18"/>
    <property type="match status" value="1"/>
</dbReference>
<keyword evidence="1" id="KW-0489">Methyltransferase</keyword>
<dbReference type="GO" id="GO:0008168">
    <property type="term" value="F:methyltransferase activity"/>
    <property type="evidence" value="ECO:0007669"/>
    <property type="project" value="UniProtKB-KW"/>
</dbReference>
<dbReference type="PANTHER" id="PTHR38451:SF1">
    <property type="entry name" value="TRNA (ADENINE(22)-N(1))-METHYLTRANSFERASE"/>
    <property type="match status" value="1"/>
</dbReference>
<dbReference type="Proteomes" id="UP000824249">
    <property type="component" value="Unassembled WGS sequence"/>
</dbReference>
<dbReference type="PANTHER" id="PTHR38451">
    <property type="entry name" value="TRNA (ADENINE(22)-N(1))-METHYLTRANSFERASE"/>
    <property type="match status" value="1"/>
</dbReference>
<name>A0A9D2AQA4_9FIRM</name>
<dbReference type="EMBL" id="DXFD01000019">
    <property type="protein sequence ID" value="HIX46312.1"/>
    <property type="molecule type" value="Genomic_DNA"/>
</dbReference>
<sequence>MKNTRRLRVLCGELRPCGLFADVGCDHGYCTQYMLERGLCRAAVISDISAGSLRKAETLLAEHIASGRVRSVCCAGLSGVPREAEEVLIAGMGGEEIVSILEEGFLPPVLVLQPMKHAPKLRRFLLERGYAIERDFTFTDGKHYDLLRAVRGGASRRYSPRDIAFGYDNLHTPSGEFVALLREEAEKCRARLAAAGKPVPAVEERLRELTEVIHEVTRGL</sequence>
<accession>A0A9D2AQA4</accession>
<protein>
    <submittedName>
        <fullName evidence="1">Class I SAM-dependent methyltransferase</fullName>
    </submittedName>
</protein>
<dbReference type="AlphaFoldDB" id="A0A9D2AQA4"/>
<keyword evidence="1" id="KW-0808">Transferase</keyword>
<dbReference type="InterPro" id="IPR029063">
    <property type="entry name" value="SAM-dependent_MTases_sf"/>
</dbReference>
<reference evidence="1" key="1">
    <citation type="journal article" date="2021" name="PeerJ">
        <title>Extensive microbial diversity within the chicken gut microbiome revealed by metagenomics and culture.</title>
        <authorList>
            <person name="Gilroy R."/>
            <person name="Ravi A."/>
            <person name="Getino M."/>
            <person name="Pursley I."/>
            <person name="Horton D.L."/>
            <person name="Alikhan N.F."/>
            <person name="Baker D."/>
            <person name="Gharbi K."/>
            <person name="Hall N."/>
            <person name="Watson M."/>
            <person name="Adriaenssens E.M."/>
            <person name="Foster-Nyarko E."/>
            <person name="Jarju S."/>
            <person name="Secka A."/>
            <person name="Antonio M."/>
            <person name="Oren A."/>
            <person name="Chaudhuri R.R."/>
            <person name="La Ragione R."/>
            <person name="Hildebrand F."/>
            <person name="Pallen M.J."/>
        </authorList>
    </citation>
    <scope>NUCLEOTIDE SEQUENCE</scope>
    <source>
        <strain evidence="1">26628</strain>
    </source>
</reference>
<gene>
    <name evidence="1" type="ORF">H9737_01305</name>
</gene>
<dbReference type="GO" id="GO:0032259">
    <property type="term" value="P:methylation"/>
    <property type="evidence" value="ECO:0007669"/>
    <property type="project" value="UniProtKB-KW"/>
</dbReference>
<organism evidence="1 2">
    <name type="scientific">Candidatus Borkfalkia faecigallinarum</name>
    <dbReference type="NCBI Taxonomy" id="2838509"/>
    <lineage>
        <taxon>Bacteria</taxon>
        <taxon>Bacillati</taxon>
        <taxon>Bacillota</taxon>
        <taxon>Clostridia</taxon>
        <taxon>Christensenellales</taxon>
        <taxon>Christensenellaceae</taxon>
        <taxon>Candidatus Borkfalkia</taxon>
    </lineage>
</organism>